<dbReference type="EMBL" id="DVMW01000028">
    <property type="protein sequence ID" value="HIU35770.1"/>
    <property type="molecule type" value="Genomic_DNA"/>
</dbReference>
<keyword evidence="3" id="KW-0732">Signal</keyword>
<accession>A0A9D1LDQ7</accession>
<evidence type="ECO:0000313" key="4">
    <source>
        <dbReference type="EMBL" id="HIU35770.1"/>
    </source>
</evidence>
<keyword evidence="2" id="KW-1133">Transmembrane helix</keyword>
<evidence type="ECO:0000256" key="2">
    <source>
        <dbReference type="SAM" id="Phobius"/>
    </source>
</evidence>
<sequence length="976" mass="103387">MQKYKKLFGVLLSVLMVLSAVSVGLVAMAQEPDGAVSALEAKITAFNGNMDTATPTDADKAAYDELVSGFKALTDEQKNSIDIVALDKLTQLMYTYQCAVASNGSSYVPSATRKDVSKAIVAELNAPDLNAAQAAVDDGILSAAADKAIELFKGLSYNARVIAGTAYSSYGLFYYGMNADSNYQAGAFYNLVNKIFSDVKKADPYPTDGRPSSGDYDGGSKDPQYVADYRAYNLAKNAHEDAQLLEAINQAVEKTGAAEYAGLANYIKEASAAVQAFKTNKDYQPSIKALETYNALDVAAQNAVRGLRCYACTYAEYTTETSTSPKHLYARELTALVSDYAKYADIAAFETYIQAIDEPYTYAIYEEARAKYDALPQSLLGELSAEAAAKIDAITYYGLTHAQSTETPEFPAFTRTAVTYPSGASYDKVTSSIPKMNTLVQQIVSLIKGGDLQATIQGLYTNASVSAVAQAIGPLLNSLGIGTVNPSHLLNRMATANEDGTYTAINPEWQGAVDALKQAVDAGDVWVDDNPNDNIVKGVNYKDGDWFLDGDKEGFSRAIAQHLTLLMEMKVSIINVGSMLFSSLQFENEYDFEDNTYEQGSYENIVHIFEALGIPCMDSVTYSEAVDAAQTDDEKIVARFAPILDAVFDFLDTFAAAPVTTLLDFLPNLATALNNGTLNDNVQAIVGRISGLLGLAGVQLPTLDFTAEGIFDTLGGLGLEGISYDPGSVNSSGVPNYPNTGSLSITIEMEDASSGTKTPVTLTIQEADFIQFCKDMAGCGEQVVTDSICLDSAKRVTIDADQADAFVTLVRFVYDDVLMKNTAAVKEIINSMNAEVGSLLGPVIDVIQQVLPADAAIVALVTIADPLAGTGDIGGGLDDIGSIFDQIRDFFANLFNGGVDLGDVPIIGDIVDGIGGLFGGSDDTTTSGDGTEQTGDPNIPAGGSVAGAVTSAIALAAGAAIVLGAVKVRRSREEDM</sequence>
<reference evidence="4" key="1">
    <citation type="submission" date="2020-10" db="EMBL/GenBank/DDBJ databases">
        <authorList>
            <person name="Gilroy R."/>
        </authorList>
    </citation>
    <scope>NUCLEOTIDE SEQUENCE</scope>
    <source>
        <strain evidence="4">ChiGjej1B1-19959</strain>
    </source>
</reference>
<gene>
    <name evidence="4" type="ORF">IAC53_04080</name>
</gene>
<name>A0A9D1LDQ7_9FIRM</name>
<feature type="transmembrane region" description="Helical" evidence="2">
    <location>
        <begin position="945"/>
        <end position="966"/>
    </location>
</feature>
<feature type="region of interest" description="Disordered" evidence="1">
    <location>
        <begin position="921"/>
        <end position="941"/>
    </location>
</feature>
<comment type="caution">
    <text evidence="4">The sequence shown here is derived from an EMBL/GenBank/DDBJ whole genome shotgun (WGS) entry which is preliminary data.</text>
</comment>
<feature type="chain" id="PRO_5038865960" evidence="3">
    <location>
        <begin position="30"/>
        <end position="976"/>
    </location>
</feature>
<keyword evidence="2" id="KW-0472">Membrane</keyword>
<evidence type="ECO:0000256" key="3">
    <source>
        <dbReference type="SAM" id="SignalP"/>
    </source>
</evidence>
<evidence type="ECO:0000313" key="5">
    <source>
        <dbReference type="Proteomes" id="UP000824071"/>
    </source>
</evidence>
<dbReference type="AlphaFoldDB" id="A0A9D1LDQ7"/>
<organism evidence="4 5">
    <name type="scientific">Candidatus Fimenecus excrementigallinarum</name>
    <dbReference type="NCBI Taxonomy" id="2840816"/>
    <lineage>
        <taxon>Bacteria</taxon>
        <taxon>Bacillati</taxon>
        <taxon>Bacillota</taxon>
        <taxon>Clostridia</taxon>
        <taxon>Candidatus Fimenecus</taxon>
    </lineage>
</organism>
<evidence type="ECO:0000256" key="1">
    <source>
        <dbReference type="SAM" id="MobiDB-lite"/>
    </source>
</evidence>
<proteinExistence type="predicted"/>
<reference evidence="4" key="2">
    <citation type="journal article" date="2021" name="PeerJ">
        <title>Extensive microbial diversity within the chicken gut microbiome revealed by metagenomics and culture.</title>
        <authorList>
            <person name="Gilroy R."/>
            <person name="Ravi A."/>
            <person name="Getino M."/>
            <person name="Pursley I."/>
            <person name="Horton D.L."/>
            <person name="Alikhan N.F."/>
            <person name="Baker D."/>
            <person name="Gharbi K."/>
            <person name="Hall N."/>
            <person name="Watson M."/>
            <person name="Adriaenssens E.M."/>
            <person name="Foster-Nyarko E."/>
            <person name="Jarju S."/>
            <person name="Secka A."/>
            <person name="Antonio M."/>
            <person name="Oren A."/>
            <person name="Chaudhuri R.R."/>
            <person name="La Ragione R."/>
            <person name="Hildebrand F."/>
            <person name="Pallen M.J."/>
        </authorList>
    </citation>
    <scope>NUCLEOTIDE SEQUENCE</scope>
    <source>
        <strain evidence="4">ChiGjej1B1-19959</strain>
    </source>
</reference>
<feature type="signal peptide" evidence="3">
    <location>
        <begin position="1"/>
        <end position="29"/>
    </location>
</feature>
<protein>
    <submittedName>
        <fullName evidence="4">Uncharacterized protein</fullName>
    </submittedName>
</protein>
<dbReference type="Proteomes" id="UP000824071">
    <property type="component" value="Unassembled WGS sequence"/>
</dbReference>
<keyword evidence="2" id="KW-0812">Transmembrane</keyword>